<proteinExistence type="predicted"/>
<evidence type="ECO:0000256" key="1">
    <source>
        <dbReference type="SAM" id="Coils"/>
    </source>
</evidence>
<evidence type="ECO:0000256" key="2">
    <source>
        <dbReference type="SAM" id="MobiDB-lite"/>
    </source>
</evidence>
<name>A0AAW2HWD0_9NEOP</name>
<feature type="coiled-coil region" evidence="1">
    <location>
        <begin position="165"/>
        <end position="213"/>
    </location>
</feature>
<comment type="caution">
    <text evidence="3">The sequence shown here is derived from an EMBL/GenBank/DDBJ whole genome shotgun (WGS) entry which is preliminary data.</text>
</comment>
<reference evidence="3" key="1">
    <citation type="journal article" date="2024" name="Gigascience">
        <title>Chromosome-level genome of the poultry shaft louse Menopon gallinae provides insight into the host-switching and adaptive evolution of parasitic lice.</title>
        <authorList>
            <person name="Xu Y."/>
            <person name="Ma L."/>
            <person name="Liu S."/>
            <person name="Liang Y."/>
            <person name="Liu Q."/>
            <person name="He Z."/>
            <person name="Tian L."/>
            <person name="Duan Y."/>
            <person name="Cai W."/>
            <person name="Li H."/>
            <person name="Song F."/>
        </authorList>
    </citation>
    <scope>NUCLEOTIDE SEQUENCE</scope>
    <source>
        <strain evidence="3">Cailab_2023a</strain>
    </source>
</reference>
<protein>
    <submittedName>
        <fullName evidence="3">Uncharacterized protein</fullName>
    </submittedName>
</protein>
<organism evidence="3">
    <name type="scientific">Menopon gallinae</name>
    <name type="common">poultry shaft louse</name>
    <dbReference type="NCBI Taxonomy" id="328185"/>
    <lineage>
        <taxon>Eukaryota</taxon>
        <taxon>Metazoa</taxon>
        <taxon>Ecdysozoa</taxon>
        <taxon>Arthropoda</taxon>
        <taxon>Hexapoda</taxon>
        <taxon>Insecta</taxon>
        <taxon>Pterygota</taxon>
        <taxon>Neoptera</taxon>
        <taxon>Paraneoptera</taxon>
        <taxon>Psocodea</taxon>
        <taxon>Troctomorpha</taxon>
        <taxon>Phthiraptera</taxon>
        <taxon>Amblycera</taxon>
        <taxon>Menoponidae</taxon>
        <taxon>Menopon</taxon>
    </lineage>
</organism>
<accession>A0AAW2HWD0</accession>
<feature type="compositionally biased region" description="Basic and acidic residues" evidence="2">
    <location>
        <begin position="339"/>
        <end position="353"/>
    </location>
</feature>
<feature type="region of interest" description="Disordered" evidence="2">
    <location>
        <begin position="1"/>
        <end position="34"/>
    </location>
</feature>
<keyword evidence="1" id="KW-0175">Coiled coil</keyword>
<feature type="region of interest" description="Disordered" evidence="2">
    <location>
        <begin position="280"/>
        <end position="398"/>
    </location>
</feature>
<feature type="compositionally biased region" description="Basic and acidic residues" evidence="2">
    <location>
        <begin position="18"/>
        <end position="31"/>
    </location>
</feature>
<sequence>MNSTDRPHSARRVYGENSADRRRQKSDKDGKQSCSDNPYNIVIQIRSCLCKIEAKIDRINSSLQGAEHTKHEHKEFTPDMGGLFEDLKRIDRKLIRHYEFQESHLKAVKRQCDEARKFEKVTNEIRMERDVLQGQVHSYLAQISSLKSKIEEQRCLVGAYERQVNAEYEVHLRKLESRNEDLRSSITQKDKQLKEANEQLRQLYKMLKSHEMLSWRKKTEERVFITILKNDLQAIWNEKIKIEDEFRRLKKFCGYKDNDFQAGLFSEDYVGTVLRRSKSTSDLTLQGGSEMEGDGLSPRKDNPFTAPNTPVCYSAKNSHGEGSDSPAYSRQKILQELTAIEKKLSKHKEEMKSRSPWKAGMDAHEKPTSTEKETSDKNEPSPRTDAEKPEEPKKQNSE</sequence>
<feature type="compositionally biased region" description="Basic and acidic residues" evidence="2">
    <location>
        <begin position="361"/>
        <end position="398"/>
    </location>
</feature>
<gene>
    <name evidence="3" type="ORF">PYX00_006805</name>
</gene>
<dbReference type="AlphaFoldDB" id="A0AAW2HWD0"/>
<dbReference type="EMBL" id="JARGDH010000003">
    <property type="protein sequence ID" value="KAL0274355.1"/>
    <property type="molecule type" value="Genomic_DNA"/>
</dbReference>
<evidence type="ECO:0000313" key="3">
    <source>
        <dbReference type="EMBL" id="KAL0274355.1"/>
    </source>
</evidence>